<dbReference type="InterPro" id="IPR050539">
    <property type="entry name" value="ThrE_Dicarb/AminoAcid_Exp"/>
</dbReference>
<dbReference type="RefSeq" id="WP_131979603.1">
    <property type="nucleotide sequence ID" value="NZ_SLYB01000044.1"/>
</dbReference>
<dbReference type="Proteomes" id="UP000295763">
    <property type="component" value="Unassembled WGS sequence"/>
</dbReference>
<evidence type="ECO:0000256" key="4">
    <source>
        <dbReference type="ARBA" id="ARBA00022989"/>
    </source>
</evidence>
<dbReference type="GO" id="GO:0022857">
    <property type="term" value="F:transmembrane transporter activity"/>
    <property type="evidence" value="ECO:0007669"/>
    <property type="project" value="InterPro"/>
</dbReference>
<evidence type="ECO:0000256" key="3">
    <source>
        <dbReference type="ARBA" id="ARBA00022692"/>
    </source>
</evidence>
<organism evidence="9 10">
    <name type="scientific">Cricetibacter osteomyelitidis</name>
    <dbReference type="NCBI Taxonomy" id="1521931"/>
    <lineage>
        <taxon>Bacteria</taxon>
        <taxon>Pseudomonadati</taxon>
        <taxon>Pseudomonadota</taxon>
        <taxon>Gammaproteobacteria</taxon>
        <taxon>Pasteurellales</taxon>
        <taxon>Pasteurellaceae</taxon>
        <taxon>Cricetibacter</taxon>
    </lineage>
</organism>
<evidence type="ECO:0000259" key="8">
    <source>
        <dbReference type="Pfam" id="PF06738"/>
    </source>
</evidence>
<sequence>MDKQRKVTRLCVQTALLLLQHGAESAVIVQMTHRLGIALGMESVECALTPNAVIVTTLNNGHCITTARKNIDKGINMRVVTEVQRIVITAEHKIYDLDKVRSKLEHISMEKYPHWLVALMAGLSCACFAHLTGADWITFLLTFIASAGAMIVRQQLTKLHYNSLIVFAATAFVASLIAGIGLKYQWGNDPQIALASSVLLLVPGFPLVNSIADILKGHTNMGLARWTIATVLTFGACIGIVFALSLLNITDWGN</sequence>
<dbReference type="Pfam" id="PF06738">
    <property type="entry name" value="ThrE"/>
    <property type="match status" value="1"/>
</dbReference>
<dbReference type="GO" id="GO:0015744">
    <property type="term" value="P:succinate transport"/>
    <property type="evidence" value="ECO:0007669"/>
    <property type="project" value="TreeGrafter"/>
</dbReference>
<feature type="transmembrane region" description="Helical" evidence="7">
    <location>
        <begin position="192"/>
        <end position="211"/>
    </location>
</feature>
<proteinExistence type="inferred from homology"/>
<comment type="similarity">
    <text evidence="6">Belongs to the ThrE exporter (TC 2.A.79) family.</text>
</comment>
<dbReference type="GO" id="GO:0005886">
    <property type="term" value="C:plasma membrane"/>
    <property type="evidence" value="ECO:0007669"/>
    <property type="project" value="UniProtKB-SubCell"/>
</dbReference>
<evidence type="ECO:0000256" key="1">
    <source>
        <dbReference type="ARBA" id="ARBA00004651"/>
    </source>
</evidence>
<dbReference type="InterPro" id="IPR010619">
    <property type="entry name" value="ThrE-like_N"/>
</dbReference>
<keyword evidence="4 7" id="KW-1133">Transmembrane helix</keyword>
<comment type="caution">
    <text evidence="9">The sequence shown here is derived from an EMBL/GenBank/DDBJ whole genome shotgun (WGS) entry which is preliminary data.</text>
</comment>
<dbReference type="AlphaFoldDB" id="A0A4R2SKX5"/>
<feature type="transmembrane region" description="Helical" evidence="7">
    <location>
        <begin position="164"/>
        <end position="186"/>
    </location>
</feature>
<keyword evidence="10" id="KW-1185">Reference proteome</keyword>
<evidence type="ECO:0000256" key="7">
    <source>
        <dbReference type="SAM" id="Phobius"/>
    </source>
</evidence>
<evidence type="ECO:0000313" key="10">
    <source>
        <dbReference type="Proteomes" id="UP000295763"/>
    </source>
</evidence>
<name>A0A4R2SKX5_9PAST</name>
<evidence type="ECO:0000256" key="5">
    <source>
        <dbReference type="ARBA" id="ARBA00023136"/>
    </source>
</evidence>
<reference evidence="9 10" key="1">
    <citation type="submission" date="2019-03" db="EMBL/GenBank/DDBJ databases">
        <title>Genomic Encyclopedia of Type Strains, Phase IV (KMG-IV): sequencing the most valuable type-strain genomes for metagenomic binning, comparative biology and taxonomic classification.</title>
        <authorList>
            <person name="Goeker M."/>
        </authorList>
    </citation>
    <scope>NUCLEOTIDE SEQUENCE [LARGE SCALE GENOMIC DNA]</scope>
    <source>
        <strain evidence="9 10">DSM 28404</strain>
    </source>
</reference>
<feature type="transmembrane region" description="Helical" evidence="7">
    <location>
        <begin position="133"/>
        <end position="152"/>
    </location>
</feature>
<feature type="transmembrane region" description="Helical" evidence="7">
    <location>
        <begin position="223"/>
        <end position="247"/>
    </location>
</feature>
<dbReference type="EMBL" id="SLYB01000044">
    <property type="protein sequence ID" value="TCP89770.1"/>
    <property type="molecule type" value="Genomic_DNA"/>
</dbReference>
<keyword evidence="5 7" id="KW-0472">Membrane</keyword>
<gene>
    <name evidence="9" type="ORF">EDC44_14411</name>
</gene>
<evidence type="ECO:0000256" key="2">
    <source>
        <dbReference type="ARBA" id="ARBA00022475"/>
    </source>
</evidence>
<dbReference type="PANTHER" id="PTHR34390">
    <property type="entry name" value="UPF0442 PROTEIN YJJB-RELATED"/>
    <property type="match status" value="1"/>
</dbReference>
<dbReference type="OrthoDB" id="9813917at2"/>
<keyword evidence="2" id="KW-1003">Cell membrane</keyword>
<accession>A0A4R2SKX5</accession>
<feature type="domain" description="Threonine/serine exporter-like N-terminal" evidence="8">
    <location>
        <begin position="9"/>
        <end position="246"/>
    </location>
</feature>
<dbReference type="PANTHER" id="PTHR34390:SF2">
    <property type="entry name" value="SUCCINATE TRANSPORTER SUBUNIT YJJP-RELATED"/>
    <property type="match status" value="1"/>
</dbReference>
<keyword evidence="3 7" id="KW-0812">Transmembrane</keyword>
<evidence type="ECO:0000256" key="6">
    <source>
        <dbReference type="ARBA" id="ARBA00034125"/>
    </source>
</evidence>
<protein>
    <submittedName>
        <fullName evidence="9">Uncharacterized membrane protein YjjP (DUF1212 family)</fullName>
    </submittedName>
</protein>
<evidence type="ECO:0000313" key="9">
    <source>
        <dbReference type="EMBL" id="TCP89770.1"/>
    </source>
</evidence>
<comment type="subcellular location">
    <subcellularLocation>
        <location evidence="1">Cell membrane</location>
        <topology evidence="1">Multi-pass membrane protein</topology>
    </subcellularLocation>
</comment>